<sequence>MYWRPCNSNRYSAAKPRQPGVCMVLHNNPTRRTDNCLGAAVRSERRAAAWVRLHDYYRWYNRPSRSPSRDLMQDSAATSSIIPWPMPLTSDIASLLLRPPEKCCLVEMIQRVEPLHAVRQRRDQPASKTRQGAREEQEGEKYVSI</sequence>
<gene>
    <name evidence="2" type="ORF">E2C01_040117</name>
</gene>
<proteinExistence type="predicted"/>
<reference evidence="2 3" key="1">
    <citation type="submission" date="2019-05" db="EMBL/GenBank/DDBJ databases">
        <title>Another draft genome of Portunus trituberculatus and its Hox gene families provides insights of decapod evolution.</title>
        <authorList>
            <person name="Jeong J.-H."/>
            <person name="Song I."/>
            <person name="Kim S."/>
            <person name="Choi T."/>
            <person name="Kim D."/>
            <person name="Ryu S."/>
            <person name="Kim W."/>
        </authorList>
    </citation>
    <scope>NUCLEOTIDE SEQUENCE [LARGE SCALE GENOMIC DNA]</scope>
    <source>
        <tissue evidence="2">Muscle</tissue>
    </source>
</reference>
<name>A0A5B7FLL3_PORTR</name>
<organism evidence="2 3">
    <name type="scientific">Portunus trituberculatus</name>
    <name type="common">Swimming crab</name>
    <name type="synonym">Neptunus trituberculatus</name>
    <dbReference type="NCBI Taxonomy" id="210409"/>
    <lineage>
        <taxon>Eukaryota</taxon>
        <taxon>Metazoa</taxon>
        <taxon>Ecdysozoa</taxon>
        <taxon>Arthropoda</taxon>
        <taxon>Crustacea</taxon>
        <taxon>Multicrustacea</taxon>
        <taxon>Malacostraca</taxon>
        <taxon>Eumalacostraca</taxon>
        <taxon>Eucarida</taxon>
        <taxon>Decapoda</taxon>
        <taxon>Pleocyemata</taxon>
        <taxon>Brachyura</taxon>
        <taxon>Eubrachyura</taxon>
        <taxon>Portunoidea</taxon>
        <taxon>Portunidae</taxon>
        <taxon>Portuninae</taxon>
        <taxon>Portunus</taxon>
    </lineage>
</organism>
<protein>
    <submittedName>
        <fullName evidence="2">Uncharacterized protein</fullName>
    </submittedName>
</protein>
<dbReference type="EMBL" id="VSRR010007186">
    <property type="protein sequence ID" value="MPC46396.1"/>
    <property type="molecule type" value="Genomic_DNA"/>
</dbReference>
<evidence type="ECO:0000256" key="1">
    <source>
        <dbReference type="SAM" id="MobiDB-lite"/>
    </source>
</evidence>
<comment type="caution">
    <text evidence="2">The sequence shown here is derived from an EMBL/GenBank/DDBJ whole genome shotgun (WGS) entry which is preliminary data.</text>
</comment>
<feature type="compositionally biased region" description="Basic and acidic residues" evidence="1">
    <location>
        <begin position="132"/>
        <end position="145"/>
    </location>
</feature>
<feature type="region of interest" description="Disordered" evidence="1">
    <location>
        <begin position="118"/>
        <end position="145"/>
    </location>
</feature>
<evidence type="ECO:0000313" key="3">
    <source>
        <dbReference type="Proteomes" id="UP000324222"/>
    </source>
</evidence>
<dbReference type="Proteomes" id="UP000324222">
    <property type="component" value="Unassembled WGS sequence"/>
</dbReference>
<dbReference type="AlphaFoldDB" id="A0A5B7FLL3"/>
<keyword evidence="3" id="KW-1185">Reference proteome</keyword>
<accession>A0A5B7FLL3</accession>
<evidence type="ECO:0000313" key="2">
    <source>
        <dbReference type="EMBL" id="MPC46396.1"/>
    </source>
</evidence>